<evidence type="ECO:0000313" key="1">
    <source>
        <dbReference type="EMBL" id="CAK0827711.1"/>
    </source>
</evidence>
<protein>
    <submittedName>
        <fullName evidence="1">Uncharacterized protein</fullName>
    </submittedName>
</protein>
<accession>A0ABN9S7E8</accession>
<comment type="caution">
    <text evidence="1">The sequence shown here is derived from an EMBL/GenBank/DDBJ whole genome shotgun (WGS) entry which is preliminary data.</text>
</comment>
<organism evidence="1 2">
    <name type="scientific">Prorocentrum cordatum</name>
    <dbReference type="NCBI Taxonomy" id="2364126"/>
    <lineage>
        <taxon>Eukaryota</taxon>
        <taxon>Sar</taxon>
        <taxon>Alveolata</taxon>
        <taxon>Dinophyceae</taxon>
        <taxon>Prorocentrales</taxon>
        <taxon>Prorocentraceae</taxon>
        <taxon>Prorocentrum</taxon>
    </lineage>
</organism>
<dbReference type="EMBL" id="CAUYUJ010009802">
    <property type="protein sequence ID" value="CAK0827711.1"/>
    <property type="molecule type" value="Genomic_DNA"/>
</dbReference>
<proteinExistence type="predicted"/>
<keyword evidence="2" id="KW-1185">Reference proteome</keyword>
<gene>
    <name evidence="1" type="ORF">PCOR1329_LOCUS27177</name>
</gene>
<dbReference type="Proteomes" id="UP001189429">
    <property type="component" value="Unassembled WGS sequence"/>
</dbReference>
<sequence length="113" mass="13153">MNFQRSQNVGYGFLNLTSEEQTSRFFNVFDGFHDWAVDSDHLSSVCWSNTQGLRANLERYRNSPIMREEVPDTFKPCLLSGGHELALPGPTREFLRRLRCRRAHGIRVEFPPH</sequence>
<reference evidence="1" key="1">
    <citation type="submission" date="2023-10" db="EMBL/GenBank/DDBJ databases">
        <authorList>
            <person name="Chen Y."/>
            <person name="Shah S."/>
            <person name="Dougan E. K."/>
            <person name="Thang M."/>
            <person name="Chan C."/>
        </authorList>
    </citation>
    <scope>NUCLEOTIDE SEQUENCE [LARGE SCALE GENOMIC DNA]</scope>
</reference>
<evidence type="ECO:0000313" key="2">
    <source>
        <dbReference type="Proteomes" id="UP001189429"/>
    </source>
</evidence>
<name>A0ABN9S7E8_9DINO</name>